<dbReference type="CDD" id="cd06561">
    <property type="entry name" value="AlkD_like"/>
    <property type="match status" value="1"/>
</dbReference>
<accession>Q2SB70</accession>
<sequence>MQPDATAIRARLLSLGNEAIAAHSLRFFKTEPGEYGAGDRFLGIRMPTLRKLASEFRGVSLSETLLSLKSPYHEERMLALLLLVTLYQKGGPEQKQAIYEAYLANTRLINNWDLVDGSARFIVGPYLEDKDRSQLYTLAASPDLWERRIAVLATYHYITRHDFTDILQLAEILLQDSEDLIQKAVGWMLREVGNRDKRTEEDFLLKHYRAMPRTMLRYAIEKFPKEERKQYLQGMR</sequence>
<dbReference type="PANTHER" id="PTHR34070:SF1">
    <property type="entry name" value="DNA ALKYLATION REPAIR PROTEIN"/>
    <property type="match status" value="1"/>
</dbReference>
<dbReference type="RefSeq" id="WP_011399168.1">
    <property type="nucleotide sequence ID" value="NC_007645.1"/>
</dbReference>
<dbReference type="STRING" id="349521.HCH_05439"/>
<evidence type="ECO:0000313" key="2">
    <source>
        <dbReference type="Proteomes" id="UP000000238"/>
    </source>
</evidence>
<protein>
    <submittedName>
        <fullName evidence="1">Predicted DNA alkylation repair enzyme</fullName>
    </submittedName>
</protein>
<dbReference type="Proteomes" id="UP000000238">
    <property type="component" value="Chromosome"/>
</dbReference>
<dbReference type="PANTHER" id="PTHR34070">
    <property type="entry name" value="ARMADILLO-TYPE FOLD"/>
    <property type="match status" value="1"/>
</dbReference>
<dbReference type="AlphaFoldDB" id="Q2SB70"/>
<gene>
    <name evidence="1" type="ordered locus">HCH_05439</name>
</gene>
<dbReference type="InterPro" id="IPR014825">
    <property type="entry name" value="DNA_alkylation"/>
</dbReference>
<dbReference type="OrthoDB" id="9775346at2"/>
<organism evidence="1 2">
    <name type="scientific">Hahella chejuensis (strain KCTC 2396)</name>
    <dbReference type="NCBI Taxonomy" id="349521"/>
    <lineage>
        <taxon>Bacteria</taxon>
        <taxon>Pseudomonadati</taxon>
        <taxon>Pseudomonadota</taxon>
        <taxon>Gammaproteobacteria</taxon>
        <taxon>Oceanospirillales</taxon>
        <taxon>Hahellaceae</taxon>
        <taxon>Hahella</taxon>
    </lineage>
</organism>
<dbReference type="eggNOG" id="COG4912">
    <property type="taxonomic scope" value="Bacteria"/>
</dbReference>
<keyword evidence="2" id="KW-1185">Reference proteome</keyword>
<dbReference type="HOGENOM" id="CLU_079880_0_0_6"/>
<dbReference type="EMBL" id="CP000155">
    <property type="protein sequence ID" value="ABC32104.1"/>
    <property type="molecule type" value="Genomic_DNA"/>
</dbReference>
<proteinExistence type="predicted"/>
<dbReference type="KEGG" id="hch:HCH_05439"/>
<name>Q2SB70_HAHCH</name>
<dbReference type="Pfam" id="PF08713">
    <property type="entry name" value="DNA_alkylation"/>
    <property type="match status" value="1"/>
</dbReference>
<dbReference type="InterPro" id="IPR016024">
    <property type="entry name" value="ARM-type_fold"/>
</dbReference>
<dbReference type="SUPFAM" id="SSF48371">
    <property type="entry name" value="ARM repeat"/>
    <property type="match status" value="1"/>
</dbReference>
<reference evidence="1 2" key="1">
    <citation type="journal article" date="2005" name="Nucleic Acids Res.">
        <title>Genomic blueprint of Hahella chejuensis, a marine microbe producing an algicidal agent.</title>
        <authorList>
            <person name="Jeong H."/>
            <person name="Yim J.H."/>
            <person name="Lee C."/>
            <person name="Choi S.-H."/>
            <person name="Park Y.K."/>
            <person name="Yoon S.H."/>
            <person name="Hur C.-G."/>
            <person name="Kang H.-Y."/>
            <person name="Kim D."/>
            <person name="Lee H.H."/>
            <person name="Park K.H."/>
            <person name="Park S.-H."/>
            <person name="Park H.-S."/>
            <person name="Lee H.K."/>
            <person name="Oh T.K."/>
            <person name="Kim J.F."/>
        </authorList>
    </citation>
    <scope>NUCLEOTIDE SEQUENCE [LARGE SCALE GENOMIC DNA]</scope>
    <source>
        <strain evidence="1 2">KCTC 2396</strain>
    </source>
</reference>
<dbReference type="Gene3D" id="1.25.10.90">
    <property type="match status" value="1"/>
</dbReference>
<evidence type="ECO:0000313" key="1">
    <source>
        <dbReference type="EMBL" id="ABC32104.1"/>
    </source>
</evidence>